<dbReference type="EMBL" id="CAJVQA010000748">
    <property type="protein sequence ID" value="CAG8489087.1"/>
    <property type="molecule type" value="Genomic_DNA"/>
</dbReference>
<reference evidence="1" key="1">
    <citation type="submission" date="2021-06" db="EMBL/GenBank/DDBJ databases">
        <authorList>
            <person name="Kallberg Y."/>
            <person name="Tangrot J."/>
            <person name="Rosling A."/>
        </authorList>
    </citation>
    <scope>NUCLEOTIDE SEQUENCE</scope>
    <source>
        <strain evidence="1">FL966</strain>
    </source>
</reference>
<organism evidence="1 2">
    <name type="scientific">Cetraspora pellucida</name>
    <dbReference type="NCBI Taxonomy" id="1433469"/>
    <lineage>
        <taxon>Eukaryota</taxon>
        <taxon>Fungi</taxon>
        <taxon>Fungi incertae sedis</taxon>
        <taxon>Mucoromycota</taxon>
        <taxon>Glomeromycotina</taxon>
        <taxon>Glomeromycetes</taxon>
        <taxon>Diversisporales</taxon>
        <taxon>Gigasporaceae</taxon>
        <taxon>Cetraspora</taxon>
    </lineage>
</organism>
<dbReference type="OrthoDB" id="2331179at2759"/>
<evidence type="ECO:0000313" key="2">
    <source>
        <dbReference type="Proteomes" id="UP000789759"/>
    </source>
</evidence>
<evidence type="ECO:0000313" key="1">
    <source>
        <dbReference type="EMBL" id="CAG8489087.1"/>
    </source>
</evidence>
<name>A0A9N8WL17_9GLOM</name>
<dbReference type="Proteomes" id="UP000789759">
    <property type="component" value="Unassembled WGS sequence"/>
</dbReference>
<keyword evidence="2" id="KW-1185">Reference proteome</keyword>
<dbReference type="AlphaFoldDB" id="A0A9N8WL17"/>
<protein>
    <submittedName>
        <fullName evidence="1">3410_t:CDS:1</fullName>
    </submittedName>
</protein>
<accession>A0A9N8WL17</accession>
<sequence>MSYYILTFRMCLKNIAKVVGFTKLVHKQLPVEIREHICVKKALDSKNRNIFDFMLYPPNDEVPVIDSLILEIPKELVKNSKADNGTIGAKVDYVEKLLNIMNIKGFDVLYPTSVYIFTLRCITESYCPLYQDIPKGIKKPSLKLIINKNIKNQEKTSPPL</sequence>
<proteinExistence type="predicted"/>
<gene>
    <name evidence="1" type="ORF">CPELLU_LOCUS1891</name>
</gene>
<comment type="caution">
    <text evidence="1">The sequence shown here is derived from an EMBL/GenBank/DDBJ whole genome shotgun (WGS) entry which is preliminary data.</text>
</comment>